<evidence type="ECO:0000313" key="3">
    <source>
        <dbReference type="Proteomes" id="UP000708208"/>
    </source>
</evidence>
<dbReference type="InterPro" id="IPR050843">
    <property type="entry name" value="Glycosyl_Hydrlase_38"/>
</dbReference>
<evidence type="ECO:0000313" key="2">
    <source>
        <dbReference type="EMBL" id="CAG7723459.1"/>
    </source>
</evidence>
<gene>
    <name evidence="2" type="ORF">AFUS01_LOCUS12547</name>
</gene>
<dbReference type="GO" id="GO:0006013">
    <property type="term" value="P:mannose metabolic process"/>
    <property type="evidence" value="ECO:0007669"/>
    <property type="project" value="InterPro"/>
</dbReference>
<comment type="caution">
    <text evidence="2">The sequence shown here is derived from an EMBL/GenBank/DDBJ whole genome shotgun (WGS) entry which is preliminary data.</text>
</comment>
<dbReference type="OrthoDB" id="10261055at2759"/>
<dbReference type="EMBL" id="CAJVCH010099366">
    <property type="protein sequence ID" value="CAG7723459.1"/>
    <property type="molecule type" value="Genomic_DNA"/>
</dbReference>
<dbReference type="Pfam" id="PF01074">
    <property type="entry name" value="Glyco_hydro_38N"/>
    <property type="match status" value="1"/>
</dbReference>
<reference evidence="2" key="1">
    <citation type="submission" date="2021-06" db="EMBL/GenBank/DDBJ databases">
        <authorList>
            <person name="Hodson N. C."/>
            <person name="Mongue J. A."/>
            <person name="Jaron S. K."/>
        </authorList>
    </citation>
    <scope>NUCLEOTIDE SEQUENCE</scope>
</reference>
<dbReference type="PANTHER" id="PTHR11607">
    <property type="entry name" value="ALPHA-MANNOSIDASE"/>
    <property type="match status" value="1"/>
</dbReference>
<feature type="non-terminal residue" evidence="2">
    <location>
        <position position="41"/>
    </location>
</feature>
<feature type="non-terminal residue" evidence="2">
    <location>
        <position position="1"/>
    </location>
</feature>
<keyword evidence="3" id="KW-1185">Reference proteome</keyword>
<dbReference type="Proteomes" id="UP000708208">
    <property type="component" value="Unassembled WGS sequence"/>
</dbReference>
<proteinExistence type="predicted"/>
<feature type="domain" description="Glycoside hydrolase family 38 N-terminal" evidence="1">
    <location>
        <begin position="1"/>
        <end position="41"/>
    </location>
</feature>
<dbReference type="GO" id="GO:0000139">
    <property type="term" value="C:Golgi membrane"/>
    <property type="evidence" value="ECO:0007669"/>
    <property type="project" value="TreeGrafter"/>
</dbReference>
<dbReference type="GO" id="GO:0004559">
    <property type="term" value="F:alpha-mannosidase activity"/>
    <property type="evidence" value="ECO:0007669"/>
    <property type="project" value="InterPro"/>
</dbReference>
<dbReference type="GO" id="GO:0006491">
    <property type="term" value="P:N-glycan processing"/>
    <property type="evidence" value="ECO:0007669"/>
    <property type="project" value="TreeGrafter"/>
</dbReference>
<dbReference type="AlphaFoldDB" id="A0A8J2KCK8"/>
<sequence>FFSRWWKELSTEKRAAVKKIVKSKQLEFVAGGWVMPDEANV</sequence>
<protein>
    <recommendedName>
        <fullName evidence="1">Glycoside hydrolase family 38 N-terminal domain-containing protein</fullName>
    </recommendedName>
</protein>
<dbReference type="InterPro" id="IPR000602">
    <property type="entry name" value="Glyco_hydro_38_N"/>
</dbReference>
<accession>A0A8J2KCK8</accession>
<evidence type="ECO:0000259" key="1">
    <source>
        <dbReference type="Pfam" id="PF01074"/>
    </source>
</evidence>
<name>A0A8J2KCK8_9HEXA</name>
<organism evidence="2 3">
    <name type="scientific">Allacma fusca</name>
    <dbReference type="NCBI Taxonomy" id="39272"/>
    <lineage>
        <taxon>Eukaryota</taxon>
        <taxon>Metazoa</taxon>
        <taxon>Ecdysozoa</taxon>
        <taxon>Arthropoda</taxon>
        <taxon>Hexapoda</taxon>
        <taxon>Collembola</taxon>
        <taxon>Symphypleona</taxon>
        <taxon>Sminthuridae</taxon>
        <taxon>Allacma</taxon>
    </lineage>
</organism>
<dbReference type="PANTHER" id="PTHR11607:SF3">
    <property type="entry name" value="LYSOSOMAL ALPHA-MANNOSIDASE"/>
    <property type="match status" value="1"/>
</dbReference>